<keyword evidence="2" id="KW-1185">Reference proteome</keyword>
<dbReference type="STRING" id="1121959.SAMN02746009_01709"/>
<dbReference type="Gene3D" id="3.20.20.80">
    <property type="entry name" value="Glycosidases"/>
    <property type="match status" value="1"/>
</dbReference>
<proteinExistence type="predicted"/>
<reference evidence="2" key="1">
    <citation type="submission" date="2016-11" db="EMBL/GenBank/DDBJ databases">
        <authorList>
            <person name="Varghese N."/>
            <person name="Submissions S."/>
        </authorList>
    </citation>
    <scope>NUCLEOTIDE SEQUENCE [LARGE SCALE GENOMIC DNA]</scope>
    <source>
        <strain evidence="2">DSM 18569</strain>
    </source>
</reference>
<dbReference type="SUPFAM" id="SSF51445">
    <property type="entry name" value="(Trans)glycosidases"/>
    <property type="match status" value="1"/>
</dbReference>
<dbReference type="InterPro" id="IPR017853">
    <property type="entry name" value="GH"/>
</dbReference>
<dbReference type="AlphaFoldDB" id="A0A1M6W0Q7"/>
<dbReference type="InterPro" id="IPR055151">
    <property type="entry name" value="GH113"/>
</dbReference>
<name>A0A1M6W0Q7_9BACT</name>
<protein>
    <recommendedName>
        <fullName evidence="3">GTA TIM-barrel-like domain-containing protein</fullName>
    </recommendedName>
</protein>
<evidence type="ECO:0000313" key="1">
    <source>
        <dbReference type="EMBL" id="SHK87208.1"/>
    </source>
</evidence>
<accession>A0A1M6W0Q7</accession>
<sequence>MMAVPFPAFYRFAWVVAGMLALLWAGAAALRQPAPLPLVPAGAVPAVTPTASGRLLGVNWVAVDSASSQDMEPLVQAHVTWIAQTPFGWQPDAARPEIRLHTGVVSRQYWGESDRGLVRTALLARQRGIRTMLKPHLWLRSGGTWPGDVNMASEAEWQAWFASYTVFMLHYARLAEENGMEALCIGTELQHASTGHETEWRTLIRQVRQVYRGPLTYAANWSDEFEQIRFWDALDYIGIQAYFPLSQQERPAKAELLKAWQEPLRRIRAVQKRYRKPVLFTEAGYKTTPDAAIQPWAWPDRKAAPAQPDETTQRLCYEALFETFWPQPWFRGIFIWKWYPGLQPDGPARRHLDFTPQHKPAGQVMATWYGK</sequence>
<evidence type="ECO:0000313" key="2">
    <source>
        <dbReference type="Proteomes" id="UP000183947"/>
    </source>
</evidence>
<dbReference type="CDD" id="cd19608">
    <property type="entry name" value="GH113_mannanase-like"/>
    <property type="match status" value="1"/>
</dbReference>
<evidence type="ECO:0008006" key="3">
    <source>
        <dbReference type="Google" id="ProtNLM"/>
    </source>
</evidence>
<dbReference type="EMBL" id="FRAS01000007">
    <property type="protein sequence ID" value="SHK87208.1"/>
    <property type="molecule type" value="Genomic_DNA"/>
</dbReference>
<dbReference type="Proteomes" id="UP000183947">
    <property type="component" value="Unassembled WGS sequence"/>
</dbReference>
<gene>
    <name evidence="1" type="ORF">SAMN02746009_01709</name>
</gene>
<organism evidence="1 2">
    <name type="scientific">Hymenobacter psychrotolerans DSM 18569</name>
    <dbReference type="NCBI Taxonomy" id="1121959"/>
    <lineage>
        <taxon>Bacteria</taxon>
        <taxon>Pseudomonadati</taxon>
        <taxon>Bacteroidota</taxon>
        <taxon>Cytophagia</taxon>
        <taxon>Cytophagales</taxon>
        <taxon>Hymenobacteraceae</taxon>
        <taxon>Hymenobacter</taxon>
    </lineage>
</organism>
<dbReference type="Pfam" id="PF22612">
    <property type="entry name" value="GH113"/>
    <property type="match status" value="1"/>
</dbReference>